<gene>
    <name evidence="1" type="ORF">K444DRAFT_537912</name>
</gene>
<dbReference type="AlphaFoldDB" id="A0A2J6SXA7"/>
<protein>
    <submittedName>
        <fullName evidence="1">BcABA3</fullName>
    </submittedName>
</protein>
<dbReference type="RefSeq" id="XP_024732313.1">
    <property type="nucleotide sequence ID" value="XM_024875503.1"/>
</dbReference>
<organism evidence="1 2">
    <name type="scientific">Hyaloscypha bicolor E</name>
    <dbReference type="NCBI Taxonomy" id="1095630"/>
    <lineage>
        <taxon>Eukaryota</taxon>
        <taxon>Fungi</taxon>
        <taxon>Dikarya</taxon>
        <taxon>Ascomycota</taxon>
        <taxon>Pezizomycotina</taxon>
        <taxon>Leotiomycetes</taxon>
        <taxon>Helotiales</taxon>
        <taxon>Hyaloscyphaceae</taxon>
        <taxon>Hyaloscypha</taxon>
        <taxon>Hyaloscypha bicolor</taxon>
    </lineage>
</organism>
<dbReference type="GeneID" id="36583583"/>
<proteinExistence type="predicted"/>
<dbReference type="OrthoDB" id="2821964at2759"/>
<dbReference type="InParanoid" id="A0A2J6SXA7"/>
<sequence length="432" mass="48644">MPTVSDIPTQAAGLGGDASAILTETLKLDNQGRNLAVENLSPLDNWYYPIEIKNDLQGVDLPPEFIEEALTCGWEYTRCIIPHYTNWDRYIAFTRTVIIGIIAEFRGSLVDIAAGNNLLGYNLVEILDTLFAGTPGRDEMARHFRAFLLFSAEKSSDRRESDLFRRYVNSLARSPREWFRLRDSDALARYSMAAALACNDFDEVWFTDAEFEILSEVGITLYDAVAFHKHRAEGETNSTFAYADYKMRKECFRRSREVLWSLDVAWAHSPGHLCVTNFLRSFGGPIHIMMRRYRFVEDGLMIGRSETEEVVAQTRQNVKLWNRVDATEMPSASAQSARYRKVIAGSNTLLIEGLADMLEGGNEGFCGKCAYRYKLSYGAQASEQFGGVELCVGCKEEWRSYLESLPARAAKVFPILEKVSVSNGVKGGLARN</sequence>
<accession>A0A2J6SXA7</accession>
<dbReference type="Proteomes" id="UP000235371">
    <property type="component" value="Unassembled WGS sequence"/>
</dbReference>
<reference evidence="1 2" key="1">
    <citation type="submission" date="2016-04" db="EMBL/GenBank/DDBJ databases">
        <title>A degradative enzymes factory behind the ericoid mycorrhizal symbiosis.</title>
        <authorList>
            <consortium name="DOE Joint Genome Institute"/>
            <person name="Martino E."/>
            <person name="Morin E."/>
            <person name="Grelet G."/>
            <person name="Kuo A."/>
            <person name="Kohler A."/>
            <person name="Daghino S."/>
            <person name="Barry K."/>
            <person name="Choi C."/>
            <person name="Cichocki N."/>
            <person name="Clum A."/>
            <person name="Copeland A."/>
            <person name="Hainaut M."/>
            <person name="Haridas S."/>
            <person name="Labutti K."/>
            <person name="Lindquist E."/>
            <person name="Lipzen A."/>
            <person name="Khouja H.-R."/>
            <person name="Murat C."/>
            <person name="Ohm R."/>
            <person name="Olson A."/>
            <person name="Spatafora J."/>
            <person name="Veneault-Fourrey C."/>
            <person name="Henrissat B."/>
            <person name="Grigoriev I."/>
            <person name="Martin F."/>
            <person name="Perotto S."/>
        </authorList>
    </citation>
    <scope>NUCLEOTIDE SEQUENCE [LARGE SCALE GENOMIC DNA]</scope>
    <source>
        <strain evidence="1 2">E</strain>
    </source>
</reference>
<name>A0A2J6SXA7_9HELO</name>
<dbReference type="EMBL" id="KZ613855">
    <property type="protein sequence ID" value="PMD55409.1"/>
    <property type="molecule type" value="Genomic_DNA"/>
</dbReference>
<evidence type="ECO:0000313" key="1">
    <source>
        <dbReference type="EMBL" id="PMD55409.1"/>
    </source>
</evidence>
<dbReference type="STRING" id="1095630.A0A2J6SXA7"/>
<evidence type="ECO:0000313" key="2">
    <source>
        <dbReference type="Proteomes" id="UP000235371"/>
    </source>
</evidence>
<keyword evidence="2" id="KW-1185">Reference proteome</keyword>